<dbReference type="InterPro" id="IPR002654">
    <property type="entry name" value="Glyco_trans_25"/>
</dbReference>
<dbReference type="CDD" id="cd06532">
    <property type="entry name" value="Glyco_transf_25"/>
    <property type="match status" value="1"/>
</dbReference>
<evidence type="ECO:0000313" key="3">
    <source>
        <dbReference type="Proteomes" id="UP000268162"/>
    </source>
</evidence>
<name>A0A4V1J426_9FUNG</name>
<organism evidence="2 3">
    <name type="scientific">Dimargaris cristalligena</name>
    <dbReference type="NCBI Taxonomy" id="215637"/>
    <lineage>
        <taxon>Eukaryota</taxon>
        <taxon>Fungi</taxon>
        <taxon>Fungi incertae sedis</taxon>
        <taxon>Zoopagomycota</taxon>
        <taxon>Kickxellomycotina</taxon>
        <taxon>Dimargaritomycetes</taxon>
        <taxon>Dimargaritales</taxon>
        <taxon>Dimargaritaceae</taxon>
        <taxon>Dimargaris</taxon>
    </lineage>
</organism>
<sequence length="287" mass="31856">MVLVHRLYNAPHHIIRSLSHTIHRPPLVTYLGNSTKTSPDGYTNTLGVSPTPRTRLGFDQVFLINLERRPDHLARMQQIADFIRLNMTVFPATDKNTFDRSTLAPLSMRMASSHLACWDSHMRVYRAIADNPAIETALILEDDIDFEFDLVAKWTQARAAVGSRPWDIFYLGHCGEGQGSPANAVSANAGLYHSSSPPCTHAYAVSKLGARMLLRLLAMPDLPFDLLIGDLIRKRILKSLAMHPPLITQVHLEGDQSDINGDGGFGISGEDVEISAEERLNMLKLLP</sequence>
<accession>A0A4V1J426</accession>
<dbReference type="Pfam" id="PF01755">
    <property type="entry name" value="Glyco_transf_25"/>
    <property type="match status" value="1"/>
</dbReference>
<evidence type="ECO:0000259" key="1">
    <source>
        <dbReference type="Pfam" id="PF01755"/>
    </source>
</evidence>
<dbReference type="EMBL" id="ML003366">
    <property type="protein sequence ID" value="RKP34089.1"/>
    <property type="molecule type" value="Genomic_DNA"/>
</dbReference>
<proteinExistence type="predicted"/>
<dbReference type="AlphaFoldDB" id="A0A4V1J426"/>
<evidence type="ECO:0000313" key="2">
    <source>
        <dbReference type="EMBL" id="RKP34089.1"/>
    </source>
</evidence>
<dbReference type="Proteomes" id="UP000268162">
    <property type="component" value="Unassembled WGS sequence"/>
</dbReference>
<keyword evidence="3" id="KW-1185">Reference proteome</keyword>
<protein>
    <recommendedName>
        <fullName evidence="1">Glycosyl transferase family 25 domain-containing protein</fullName>
    </recommendedName>
</protein>
<reference evidence="3" key="1">
    <citation type="journal article" date="2018" name="Nat. Microbiol.">
        <title>Leveraging single-cell genomics to expand the fungal tree of life.</title>
        <authorList>
            <person name="Ahrendt S.R."/>
            <person name="Quandt C.A."/>
            <person name="Ciobanu D."/>
            <person name="Clum A."/>
            <person name="Salamov A."/>
            <person name="Andreopoulos B."/>
            <person name="Cheng J.F."/>
            <person name="Woyke T."/>
            <person name="Pelin A."/>
            <person name="Henrissat B."/>
            <person name="Reynolds N.K."/>
            <person name="Benny G.L."/>
            <person name="Smith M.E."/>
            <person name="James T.Y."/>
            <person name="Grigoriev I.V."/>
        </authorList>
    </citation>
    <scope>NUCLEOTIDE SEQUENCE [LARGE SCALE GENOMIC DNA]</scope>
    <source>
        <strain evidence="3">RSA 468</strain>
    </source>
</reference>
<dbReference type="STRING" id="215637.A0A4V1J426"/>
<gene>
    <name evidence="2" type="ORF">BJ085DRAFT_37704</name>
</gene>
<feature type="domain" description="Glycosyl transferase family 25" evidence="1">
    <location>
        <begin position="59"/>
        <end position="158"/>
    </location>
</feature>